<accession>A0A373F9U3</accession>
<dbReference type="AlphaFoldDB" id="A0A373F9U3"/>
<protein>
    <recommendedName>
        <fullName evidence="4">Polymer-forming cytoskeletal protein</fullName>
    </recommendedName>
</protein>
<evidence type="ECO:0000313" key="3">
    <source>
        <dbReference type="Proteomes" id="UP000261948"/>
    </source>
</evidence>
<comment type="caution">
    <text evidence="2">The sequence shown here is derived from an EMBL/GenBank/DDBJ whole genome shotgun (WGS) entry which is preliminary data.</text>
</comment>
<feature type="compositionally biased region" description="Basic and acidic residues" evidence="1">
    <location>
        <begin position="21"/>
        <end position="35"/>
    </location>
</feature>
<dbReference type="Proteomes" id="UP000261948">
    <property type="component" value="Unassembled WGS sequence"/>
</dbReference>
<sequence length="182" mass="18853">MTAISFPPTTSVKFTPGASIGHRESGQAEQSEKPPTDVSQVKLAPQAVDVGHMHDGKISSGKLMLKLVSLDLLSRASTKLGQDTEFQGEYKSNKKHVGVAVAGIVGGSFTLGEGSVFVLEAGGVAQGCRVEAETVVIAGQFSGEIVCTSLEVLPGAVLEGGIGYAELCIQRGAKVEAKHQMT</sequence>
<name>A0A373F9U3_COMTE</name>
<reference evidence="2 3" key="1">
    <citation type="submission" date="2018-08" db="EMBL/GenBank/DDBJ databases">
        <title>Comamonas testosteroni strain SWCO2.</title>
        <authorList>
            <person name="Jiang N."/>
            <person name="Zhang X.Z."/>
        </authorList>
    </citation>
    <scope>NUCLEOTIDE SEQUENCE [LARGE SCALE GENOMIC DNA]</scope>
    <source>
        <strain evidence="2 3">SWCO2</strain>
    </source>
</reference>
<keyword evidence="3" id="KW-1185">Reference proteome</keyword>
<dbReference type="EMBL" id="QURR01000032">
    <property type="protein sequence ID" value="RGE40926.1"/>
    <property type="molecule type" value="Genomic_DNA"/>
</dbReference>
<evidence type="ECO:0000256" key="1">
    <source>
        <dbReference type="SAM" id="MobiDB-lite"/>
    </source>
</evidence>
<evidence type="ECO:0008006" key="4">
    <source>
        <dbReference type="Google" id="ProtNLM"/>
    </source>
</evidence>
<dbReference type="Pfam" id="PF04519">
    <property type="entry name" value="Bactofilin"/>
    <property type="match status" value="1"/>
</dbReference>
<dbReference type="InterPro" id="IPR007607">
    <property type="entry name" value="BacA/B"/>
</dbReference>
<gene>
    <name evidence="2" type="ORF">DZC30_19445</name>
</gene>
<feature type="region of interest" description="Disordered" evidence="1">
    <location>
        <begin position="1"/>
        <end position="40"/>
    </location>
</feature>
<dbReference type="RefSeq" id="WP_158386827.1">
    <property type="nucleotide sequence ID" value="NZ_MT011984.1"/>
</dbReference>
<proteinExistence type="predicted"/>
<organism evidence="2 3">
    <name type="scientific">Comamonas testosteroni</name>
    <name type="common">Pseudomonas testosteroni</name>
    <dbReference type="NCBI Taxonomy" id="285"/>
    <lineage>
        <taxon>Bacteria</taxon>
        <taxon>Pseudomonadati</taxon>
        <taxon>Pseudomonadota</taxon>
        <taxon>Betaproteobacteria</taxon>
        <taxon>Burkholderiales</taxon>
        <taxon>Comamonadaceae</taxon>
        <taxon>Comamonas</taxon>
    </lineage>
</organism>
<evidence type="ECO:0000313" key="2">
    <source>
        <dbReference type="EMBL" id="RGE40926.1"/>
    </source>
</evidence>